<keyword evidence="8" id="KW-1185">Reference proteome</keyword>
<proteinExistence type="predicted"/>
<evidence type="ECO:0000313" key="8">
    <source>
        <dbReference type="Proteomes" id="UP000730618"/>
    </source>
</evidence>
<evidence type="ECO:0000256" key="5">
    <source>
        <dbReference type="ARBA" id="ARBA00023288"/>
    </source>
</evidence>
<comment type="caution">
    <text evidence="7">The sequence shown here is derived from an EMBL/GenBank/DDBJ whole genome shotgun (WGS) entry which is preliminary data.</text>
</comment>
<dbReference type="PANTHER" id="PTHR43649">
    <property type="entry name" value="ARABINOSE-BINDING PROTEIN-RELATED"/>
    <property type="match status" value="1"/>
</dbReference>
<dbReference type="Proteomes" id="UP000730618">
    <property type="component" value="Unassembled WGS sequence"/>
</dbReference>
<feature type="signal peptide" evidence="6">
    <location>
        <begin position="1"/>
        <end position="19"/>
    </location>
</feature>
<evidence type="ECO:0000256" key="6">
    <source>
        <dbReference type="SAM" id="SignalP"/>
    </source>
</evidence>
<keyword evidence="3" id="KW-0472">Membrane</keyword>
<keyword evidence="1" id="KW-1003">Cell membrane</keyword>
<dbReference type="Pfam" id="PF01547">
    <property type="entry name" value="SBP_bac_1"/>
    <property type="match status" value="1"/>
</dbReference>
<keyword evidence="2 6" id="KW-0732">Signal</keyword>
<dbReference type="PANTHER" id="PTHR43649:SF33">
    <property type="entry name" value="POLYGALACTURONAN_RHAMNOGALACTURONAN-BINDING PROTEIN YTCQ"/>
    <property type="match status" value="1"/>
</dbReference>
<dbReference type="EMBL" id="CAJVCE010000018">
    <property type="protein sequence ID" value="CAG7652448.1"/>
    <property type="molecule type" value="Genomic_DNA"/>
</dbReference>
<gene>
    <name evidence="7" type="ORF">PAECIP111802_05217</name>
</gene>
<evidence type="ECO:0000313" key="7">
    <source>
        <dbReference type="EMBL" id="CAG7652448.1"/>
    </source>
</evidence>
<reference evidence="7 8" key="1">
    <citation type="submission" date="2021-06" db="EMBL/GenBank/DDBJ databases">
        <authorList>
            <person name="Criscuolo A."/>
        </authorList>
    </citation>
    <scope>NUCLEOTIDE SEQUENCE [LARGE SCALE GENOMIC DNA]</scope>
    <source>
        <strain evidence="8">CIP 111802</strain>
    </source>
</reference>
<evidence type="ECO:0008006" key="9">
    <source>
        <dbReference type="Google" id="ProtNLM"/>
    </source>
</evidence>
<evidence type="ECO:0000256" key="2">
    <source>
        <dbReference type="ARBA" id="ARBA00022729"/>
    </source>
</evidence>
<accession>A0ABN7TR95</accession>
<keyword evidence="4" id="KW-0564">Palmitate</keyword>
<name>A0ABN7TR95_9BACL</name>
<organism evidence="7 8">
    <name type="scientific">Paenibacillus allorhizosphaerae</name>
    <dbReference type="NCBI Taxonomy" id="2849866"/>
    <lineage>
        <taxon>Bacteria</taxon>
        <taxon>Bacillati</taxon>
        <taxon>Bacillota</taxon>
        <taxon>Bacilli</taxon>
        <taxon>Bacillales</taxon>
        <taxon>Paenibacillaceae</taxon>
        <taxon>Paenibacillus</taxon>
    </lineage>
</organism>
<dbReference type="RefSeq" id="WP_218101443.1">
    <property type="nucleotide sequence ID" value="NZ_CAJVCE010000018.1"/>
</dbReference>
<dbReference type="PROSITE" id="PS51257">
    <property type="entry name" value="PROKAR_LIPOPROTEIN"/>
    <property type="match status" value="1"/>
</dbReference>
<dbReference type="InterPro" id="IPR050490">
    <property type="entry name" value="Bact_solute-bd_prot1"/>
</dbReference>
<evidence type="ECO:0000256" key="1">
    <source>
        <dbReference type="ARBA" id="ARBA00022475"/>
    </source>
</evidence>
<evidence type="ECO:0000256" key="4">
    <source>
        <dbReference type="ARBA" id="ARBA00023139"/>
    </source>
</evidence>
<keyword evidence="5" id="KW-0449">Lipoprotein</keyword>
<evidence type="ECO:0000256" key="3">
    <source>
        <dbReference type="ARBA" id="ARBA00023136"/>
    </source>
</evidence>
<feature type="chain" id="PRO_5047199052" description="Extracellular solute-binding protein" evidence="6">
    <location>
        <begin position="20"/>
        <end position="441"/>
    </location>
</feature>
<dbReference type="InterPro" id="IPR006059">
    <property type="entry name" value="SBP"/>
</dbReference>
<protein>
    <recommendedName>
        <fullName evidence="9">Extracellular solute-binding protein</fullName>
    </recommendedName>
</protein>
<sequence length="441" mass="49011">MLKRKALLMSLTAMVLAIAGCGGGGATGTGSEAKQNEMNKAPVVDTTPVKLKLYFSNGSFSDQDVNSLIVEALNKKYPYISIEVIRPGKGTTIEELIAAGMTPDIIYASNLDLTGFKTLDLLEDITPLAKAHQVDLSRFDPVLLDSVKILSEKGEMYGLPFFAHFSGLFYNIDLFDKFGVPYPKDGMTWDEVIEVAKKLSRSDNGVTYKGLDPDTIARMAMQLPVTLVDPKTNRSAIDSDGWRNIFTLAKDIWSIPNNTPDKLNSYQSRNWFMKDRNVAMLPYNNLLNIGLEDAAKNGLNWDVAQFPSFKEKPNTYAHVDTQIFAVTKTSKYKNQAMQLLSVATSDEVQLKSARSTARLSALKNPEMKKQLGADMAFLKGKNLQSIFKSSPAPAPVYSPYDSLVRNISFQSFEEYFNGKDLNTALKEANEKINKWIDSNKK</sequence>